<dbReference type="SMART" id="SM00710">
    <property type="entry name" value="PbH1"/>
    <property type="match status" value="4"/>
</dbReference>
<dbReference type="InterPro" id="IPR000337">
    <property type="entry name" value="GPCR_3"/>
</dbReference>
<evidence type="ECO:0000256" key="4">
    <source>
        <dbReference type="ARBA" id="ARBA00023136"/>
    </source>
</evidence>
<feature type="transmembrane region" description="Helical" evidence="6">
    <location>
        <begin position="1042"/>
        <end position="1061"/>
    </location>
</feature>
<keyword evidence="4 6" id="KW-0472">Membrane</keyword>
<feature type="transmembrane region" description="Helical" evidence="6">
    <location>
        <begin position="1099"/>
        <end position="1119"/>
    </location>
</feature>
<feature type="transmembrane region" description="Helical" evidence="6">
    <location>
        <begin position="1073"/>
        <end position="1093"/>
    </location>
</feature>
<feature type="transmembrane region" description="Helical" evidence="6">
    <location>
        <begin position="883"/>
        <end position="909"/>
    </location>
</feature>
<name>A0A1Y1VIX4_9FUNG</name>
<dbReference type="PRINTS" id="PR00248">
    <property type="entry name" value="GPCRMGR"/>
</dbReference>
<dbReference type="GO" id="GO:0004930">
    <property type="term" value="F:G protein-coupled receptor activity"/>
    <property type="evidence" value="ECO:0007669"/>
    <property type="project" value="InterPro"/>
</dbReference>
<proteinExistence type="predicted"/>
<sequence>MSATHFLIYLLSFFILFIVEINCIIINTSNGFIENINKKEKIFQIQEELFIDNINVIDIKSSSFSLSGKSIKSVLSFINSITFSENCENIEIKDITINGDLYFHNNKKIIFQNVIYNGVFISNNENLNKIPSIEIHNSELHLSNRSNGFEINNYHVNINNSNFYGNNKYNLYLLKSNGIKDHFTTININNSYFNGNYFNSGIQSSYTNITCFNTKFEKLFNTKILNGGAALSLSYTNCLLNSTEFNNNYSESYGGSIYLKYTYNTTINNIDFKNTTGFLAGHAIAIYSDNEYTTTTTITNANQIGNPIRNKFNTEGTFLYSYGENTLRIDEYNGVDLNTGSVMSFEGDPNVELKKFEINRIYMKSEGSVIRNFNPKKRGAIVNLNTSHFNDIVQDYDSYSAILFSTSAGKMIITSSKFENINGYRSGLTYQENRGVMHLSHVDIINVYSKWPEPLFFNNNQDQDDSANPCMEFTEFNIYNVFQDGVIFHSAGAVMTVSNAYFYRIHECYKFNNCNSFKEPLDEKYEAAIINFNDPSTRIMFSSLTFDEVYGKTGIILKSGMLIISGISVQNSYFENGFINISKRYTPDGQYMIGFMYFLNNLSYRGTFLHIEEINTNIVPGLDLSGIEFTNNRASNYGGVFYSNAKGSSKINSISFNGCSFKNNTALLGNIVYAFDNIHKPNLDGSISMYEQAMINNVVTNPTHLKFDNYNQKNTIEIYSGDNINSEYLVSLYDDFGNKFQIDSYNNLKIENLIFYELSIYGDSNAKILGSHSNYCMNNTCSFKNLQVVGNPGDYSLELKLVTFGQFEKFENNNIAMNIKIKECDKEGYINSYRNGINIKSCYIPQCNTCNLGKCINDNLCNCANTKFTGLTCSERYKQKRPIIIDIIISLIAYLLISITIIVTMFAFFFKNEEIVKAASFDFLILILIGLLLNYVYVLVLVKEKYSNLDCFLSFVLNNCGFSFVFGSIITKTYRIYYIFSIDKKMDIRVNNIIKYSFVLGLLLFHSLMTLIQILTSKFTSIIAIDADEKEYNTCQNSDIKILSLLLNIFIIIAGAYYAYGIRNLNQKFKEPLSVPIYAYIIYILLLYIMKIVDNNKLVYYFDSIGTLIYSSIVIYYLYVVKLKKLYYKYNQKDGYSAFFKSYRSIVMASENKFDIYISRDC</sequence>
<evidence type="ECO:0000256" key="6">
    <source>
        <dbReference type="SAM" id="Phobius"/>
    </source>
</evidence>
<evidence type="ECO:0000256" key="5">
    <source>
        <dbReference type="ARBA" id="ARBA00023180"/>
    </source>
</evidence>
<reference evidence="8 9" key="1">
    <citation type="submission" date="2016-08" db="EMBL/GenBank/DDBJ databases">
        <title>Genomes of anaerobic fungi encode conserved fungal cellulosomes for biomass hydrolysis.</title>
        <authorList>
            <consortium name="DOE Joint Genome Institute"/>
            <person name="Haitjema C.H."/>
            <person name="Gilmore S.P."/>
            <person name="Henske J.K."/>
            <person name="Solomon K.V."/>
            <person name="De Groot R."/>
            <person name="Kuo A."/>
            <person name="Mondo S.J."/>
            <person name="Salamov A.A."/>
            <person name="Labutti K."/>
            <person name="Zhao Z."/>
            <person name="Chiniquy J."/>
            <person name="Barry K."/>
            <person name="Brewer H.M."/>
            <person name="Purvine S.O."/>
            <person name="Wright A.T."/>
            <person name="Boxma B."/>
            <person name="Van Alen T."/>
            <person name="Hackstein J.H."/>
            <person name="Baker S.E."/>
            <person name="Grigoriev I.V."/>
            <person name="O'Malley M.A."/>
        </authorList>
    </citation>
    <scope>NUCLEOTIDE SEQUENCE [LARGE SCALE GENOMIC DNA]</scope>
    <source>
        <strain evidence="9">finn</strain>
    </source>
</reference>
<evidence type="ECO:0000256" key="3">
    <source>
        <dbReference type="ARBA" id="ARBA00022989"/>
    </source>
</evidence>
<dbReference type="AlphaFoldDB" id="A0A1Y1VIX4"/>
<organism evidence="8 9">
    <name type="scientific">Piromyces finnis</name>
    <dbReference type="NCBI Taxonomy" id="1754191"/>
    <lineage>
        <taxon>Eukaryota</taxon>
        <taxon>Fungi</taxon>
        <taxon>Fungi incertae sedis</taxon>
        <taxon>Chytridiomycota</taxon>
        <taxon>Chytridiomycota incertae sedis</taxon>
        <taxon>Neocallimastigomycetes</taxon>
        <taxon>Neocallimastigales</taxon>
        <taxon>Neocallimastigaceae</taxon>
        <taxon>Piromyces</taxon>
    </lineage>
</organism>
<feature type="transmembrane region" description="Helical" evidence="6">
    <location>
        <begin position="952"/>
        <end position="972"/>
    </location>
</feature>
<dbReference type="GO" id="GO:0016020">
    <property type="term" value="C:membrane"/>
    <property type="evidence" value="ECO:0007669"/>
    <property type="project" value="UniProtKB-SubCell"/>
</dbReference>
<dbReference type="Proteomes" id="UP000193719">
    <property type="component" value="Unassembled WGS sequence"/>
</dbReference>
<dbReference type="Pfam" id="PF00003">
    <property type="entry name" value="7tm_3"/>
    <property type="match status" value="1"/>
</dbReference>
<comment type="caution">
    <text evidence="8">The sequence shown here is derived from an EMBL/GenBank/DDBJ whole genome shotgun (WGS) entry which is preliminary data.</text>
</comment>
<dbReference type="EMBL" id="MCFH01000007">
    <property type="protein sequence ID" value="ORX56628.1"/>
    <property type="molecule type" value="Genomic_DNA"/>
</dbReference>
<feature type="transmembrane region" description="Helical" evidence="6">
    <location>
        <begin position="7"/>
        <end position="27"/>
    </location>
</feature>
<dbReference type="STRING" id="1754191.A0A1Y1VIX4"/>
<feature type="transmembrane region" description="Helical" evidence="6">
    <location>
        <begin position="993"/>
        <end position="1015"/>
    </location>
</feature>
<evidence type="ECO:0000259" key="7">
    <source>
        <dbReference type="PROSITE" id="PS50259"/>
    </source>
</evidence>
<reference evidence="8 9" key="2">
    <citation type="submission" date="2016-08" db="EMBL/GenBank/DDBJ databases">
        <title>Pervasive Adenine N6-methylation of Active Genes in Fungi.</title>
        <authorList>
            <consortium name="DOE Joint Genome Institute"/>
            <person name="Mondo S.J."/>
            <person name="Dannebaum R.O."/>
            <person name="Kuo R.C."/>
            <person name="Labutti K."/>
            <person name="Haridas S."/>
            <person name="Kuo A."/>
            <person name="Salamov A."/>
            <person name="Ahrendt S.R."/>
            <person name="Lipzen A."/>
            <person name="Sullivan W."/>
            <person name="Andreopoulos W.B."/>
            <person name="Clum A."/>
            <person name="Lindquist E."/>
            <person name="Daum C."/>
            <person name="Ramamoorthy G.K."/>
            <person name="Gryganskyi A."/>
            <person name="Culley D."/>
            <person name="Magnuson J.K."/>
            <person name="James T.Y."/>
            <person name="O'Malley M.A."/>
            <person name="Stajich J.E."/>
            <person name="Spatafora J.W."/>
            <person name="Visel A."/>
            <person name="Grigoriev I.V."/>
        </authorList>
    </citation>
    <scope>NUCLEOTIDE SEQUENCE [LARGE SCALE GENOMIC DNA]</scope>
    <source>
        <strain evidence="9">finn</strain>
    </source>
</reference>
<protein>
    <recommendedName>
        <fullName evidence="7">G-protein coupled receptors family 3 profile domain-containing protein</fullName>
    </recommendedName>
</protein>
<keyword evidence="5" id="KW-0325">Glycoprotein</keyword>
<gene>
    <name evidence="8" type="ORF">BCR36DRAFT_409820</name>
</gene>
<dbReference type="OrthoDB" id="2156475at2759"/>
<keyword evidence="3 6" id="KW-1133">Transmembrane helix</keyword>
<keyword evidence="9" id="KW-1185">Reference proteome</keyword>
<accession>A0A1Y1VIX4</accession>
<dbReference type="InterPro" id="IPR006626">
    <property type="entry name" value="PbH1"/>
</dbReference>
<comment type="subcellular location">
    <subcellularLocation>
        <location evidence="1">Membrane</location>
        <topology evidence="1">Multi-pass membrane protein</topology>
    </subcellularLocation>
</comment>
<dbReference type="PROSITE" id="PS50259">
    <property type="entry name" value="G_PROTEIN_RECEP_F3_4"/>
    <property type="match status" value="1"/>
</dbReference>
<dbReference type="InterPro" id="IPR050726">
    <property type="entry name" value="mGluR"/>
</dbReference>
<feature type="transmembrane region" description="Helical" evidence="6">
    <location>
        <begin position="921"/>
        <end position="940"/>
    </location>
</feature>
<keyword evidence="2 6" id="KW-0812">Transmembrane</keyword>
<evidence type="ECO:0000313" key="9">
    <source>
        <dbReference type="Proteomes" id="UP000193719"/>
    </source>
</evidence>
<evidence type="ECO:0000313" key="8">
    <source>
        <dbReference type="EMBL" id="ORX56628.1"/>
    </source>
</evidence>
<evidence type="ECO:0000256" key="1">
    <source>
        <dbReference type="ARBA" id="ARBA00004141"/>
    </source>
</evidence>
<evidence type="ECO:0000256" key="2">
    <source>
        <dbReference type="ARBA" id="ARBA00022692"/>
    </source>
</evidence>
<feature type="domain" description="G-protein coupled receptors family 3 profile" evidence="7">
    <location>
        <begin position="885"/>
        <end position="1092"/>
    </location>
</feature>
<dbReference type="InterPro" id="IPR017978">
    <property type="entry name" value="GPCR_3_C"/>
</dbReference>
<dbReference type="PANTHER" id="PTHR24060">
    <property type="entry name" value="METABOTROPIC GLUTAMATE RECEPTOR"/>
    <property type="match status" value="1"/>
</dbReference>